<evidence type="ECO:0000256" key="11">
    <source>
        <dbReference type="SAM" id="MobiDB-lite"/>
    </source>
</evidence>
<dbReference type="AlphaFoldDB" id="A0A6P5QGK1"/>
<organism evidence="14 15">
    <name type="scientific">Mus caroli</name>
    <name type="common">Ryukyu mouse</name>
    <name type="synonym">Ricefield mouse</name>
    <dbReference type="NCBI Taxonomy" id="10089"/>
    <lineage>
        <taxon>Eukaryota</taxon>
        <taxon>Metazoa</taxon>
        <taxon>Chordata</taxon>
        <taxon>Craniata</taxon>
        <taxon>Vertebrata</taxon>
        <taxon>Euteleostomi</taxon>
        <taxon>Mammalia</taxon>
        <taxon>Eutheria</taxon>
        <taxon>Euarchontoglires</taxon>
        <taxon>Glires</taxon>
        <taxon>Rodentia</taxon>
        <taxon>Myomorpha</taxon>
        <taxon>Muroidea</taxon>
        <taxon>Muridae</taxon>
        <taxon>Murinae</taxon>
        <taxon>Mus</taxon>
        <taxon>Mus</taxon>
    </lineage>
</organism>
<dbReference type="Gene3D" id="1.10.8.10">
    <property type="entry name" value="DNA helicase RuvA subunit, C-terminal domain"/>
    <property type="match status" value="1"/>
</dbReference>
<evidence type="ECO:0000259" key="13">
    <source>
        <dbReference type="PROSITE" id="PS50030"/>
    </source>
</evidence>
<keyword evidence="2" id="KW-0723">Serine/threonine-protein kinase</keyword>
<evidence type="ECO:0000256" key="2">
    <source>
        <dbReference type="ARBA" id="ARBA00022527"/>
    </source>
</evidence>
<evidence type="ECO:0000259" key="12">
    <source>
        <dbReference type="PROSITE" id="PS50011"/>
    </source>
</evidence>
<dbReference type="InterPro" id="IPR008271">
    <property type="entry name" value="Ser/Thr_kinase_AS"/>
</dbReference>
<dbReference type="GeneID" id="110302988"/>
<dbReference type="EC" id="2.7.11.1" evidence="1"/>
<protein>
    <recommendedName>
        <fullName evidence="1">non-specific serine/threonine protein kinase</fullName>
        <ecNumber evidence="1">2.7.11.1</ecNumber>
    </recommendedName>
</protein>
<evidence type="ECO:0000256" key="1">
    <source>
        <dbReference type="ARBA" id="ARBA00012513"/>
    </source>
</evidence>
<evidence type="ECO:0000256" key="10">
    <source>
        <dbReference type="ARBA" id="ARBA00048679"/>
    </source>
</evidence>
<gene>
    <name evidence="15" type="primary">LOC110302988</name>
</gene>
<evidence type="ECO:0000256" key="3">
    <source>
        <dbReference type="ARBA" id="ARBA00022679"/>
    </source>
</evidence>
<feature type="region of interest" description="Disordered" evidence="11">
    <location>
        <begin position="437"/>
        <end position="458"/>
    </location>
</feature>
<dbReference type="GO" id="GO:0035556">
    <property type="term" value="P:intracellular signal transduction"/>
    <property type="evidence" value="ECO:0007669"/>
    <property type="project" value="TreeGrafter"/>
</dbReference>
<dbReference type="CDD" id="cd14003">
    <property type="entry name" value="STKc_AMPK-like"/>
    <property type="match status" value="1"/>
</dbReference>
<evidence type="ECO:0000256" key="8">
    <source>
        <dbReference type="ARBA" id="ARBA00038181"/>
    </source>
</evidence>
<dbReference type="PANTHER" id="PTHR24346:SF95">
    <property type="entry name" value="SPERM MOTILITY KINASE 3A"/>
    <property type="match status" value="1"/>
</dbReference>
<dbReference type="InterPro" id="IPR000719">
    <property type="entry name" value="Prot_kinase_dom"/>
</dbReference>
<dbReference type="FunFam" id="3.30.200.20:FF:000003">
    <property type="entry name" value="Non-specific serine/threonine protein kinase"/>
    <property type="match status" value="1"/>
</dbReference>
<feature type="region of interest" description="Disordered" evidence="11">
    <location>
        <begin position="352"/>
        <end position="409"/>
    </location>
</feature>
<dbReference type="RefSeq" id="XP_021029518.1">
    <property type="nucleotide sequence ID" value="XM_021173859.2"/>
</dbReference>
<proteinExistence type="inferred from homology"/>
<evidence type="ECO:0000256" key="5">
    <source>
        <dbReference type="ARBA" id="ARBA00022777"/>
    </source>
</evidence>
<accession>A0A6P5QGK1</accession>
<keyword evidence="6" id="KW-0067">ATP-binding</keyword>
<dbReference type="PANTHER" id="PTHR24346">
    <property type="entry name" value="MAP/MICROTUBULE AFFINITY-REGULATING KINASE"/>
    <property type="match status" value="1"/>
</dbReference>
<dbReference type="Proteomes" id="UP000515126">
    <property type="component" value="Chromosome 10"/>
</dbReference>
<evidence type="ECO:0000256" key="7">
    <source>
        <dbReference type="ARBA" id="ARBA00037391"/>
    </source>
</evidence>
<comment type="function">
    <text evidence="7">May play a role in sperm motility, especially in the regulation of flagellar function.</text>
</comment>
<evidence type="ECO:0000256" key="4">
    <source>
        <dbReference type="ARBA" id="ARBA00022741"/>
    </source>
</evidence>
<comment type="similarity">
    <text evidence="8">Belongs to the protein kinase superfamily. CAMK Ser/Thr protein kinase family. Smok subfamily.</text>
</comment>
<keyword evidence="14" id="KW-1185">Reference proteome</keyword>
<dbReference type="GO" id="GO:0004674">
    <property type="term" value="F:protein serine/threonine kinase activity"/>
    <property type="evidence" value="ECO:0007669"/>
    <property type="project" value="UniProtKB-KW"/>
</dbReference>
<dbReference type="GO" id="GO:0005737">
    <property type="term" value="C:cytoplasm"/>
    <property type="evidence" value="ECO:0007669"/>
    <property type="project" value="TreeGrafter"/>
</dbReference>
<dbReference type="Pfam" id="PF00069">
    <property type="entry name" value="Pkinase"/>
    <property type="match status" value="1"/>
</dbReference>
<dbReference type="SUPFAM" id="SSF56112">
    <property type="entry name" value="Protein kinase-like (PK-like)"/>
    <property type="match status" value="1"/>
</dbReference>
<name>A0A6P5QGK1_MUSCR</name>
<dbReference type="CDD" id="cd14337">
    <property type="entry name" value="UBA_MARK_Par1"/>
    <property type="match status" value="1"/>
</dbReference>
<dbReference type="FunFam" id="1.10.510.10:FF:000592">
    <property type="entry name" value="CAMK family protein kinase"/>
    <property type="match status" value="1"/>
</dbReference>
<evidence type="ECO:0000256" key="6">
    <source>
        <dbReference type="ARBA" id="ARBA00022840"/>
    </source>
</evidence>
<evidence type="ECO:0000313" key="15">
    <source>
        <dbReference type="RefSeq" id="XP_021029518.1"/>
    </source>
</evidence>
<evidence type="ECO:0000256" key="9">
    <source>
        <dbReference type="ARBA" id="ARBA00047899"/>
    </source>
</evidence>
<dbReference type="KEGG" id="mcal:110302988"/>
<dbReference type="GO" id="GO:0005524">
    <property type="term" value="F:ATP binding"/>
    <property type="evidence" value="ECO:0007669"/>
    <property type="project" value="UniProtKB-KW"/>
</dbReference>
<dbReference type="PROSITE" id="PS00108">
    <property type="entry name" value="PROTEIN_KINASE_ST"/>
    <property type="match status" value="1"/>
</dbReference>
<dbReference type="PROSITE" id="PS50011">
    <property type="entry name" value="PROTEIN_KINASE_DOM"/>
    <property type="match status" value="1"/>
</dbReference>
<reference evidence="15" key="1">
    <citation type="submission" date="2025-08" db="UniProtKB">
        <authorList>
            <consortium name="RefSeq"/>
        </authorList>
    </citation>
    <scope>IDENTIFICATION</scope>
</reference>
<comment type="catalytic activity">
    <reaction evidence="10">
        <text>L-seryl-[protein] + ATP = O-phospho-L-seryl-[protein] + ADP + H(+)</text>
        <dbReference type="Rhea" id="RHEA:17989"/>
        <dbReference type="Rhea" id="RHEA-COMP:9863"/>
        <dbReference type="Rhea" id="RHEA-COMP:11604"/>
        <dbReference type="ChEBI" id="CHEBI:15378"/>
        <dbReference type="ChEBI" id="CHEBI:29999"/>
        <dbReference type="ChEBI" id="CHEBI:30616"/>
        <dbReference type="ChEBI" id="CHEBI:83421"/>
        <dbReference type="ChEBI" id="CHEBI:456216"/>
        <dbReference type="EC" id="2.7.11.1"/>
    </reaction>
</comment>
<dbReference type="InterPro" id="IPR011009">
    <property type="entry name" value="Kinase-like_dom_sf"/>
</dbReference>
<feature type="domain" description="Protein kinase" evidence="12">
    <location>
        <begin position="28"/>
        <end position="275"/>
    </location>
</feature>
<evidence type="ECO:0000313" key="14">
    <source>
        <dbReference type="Proteomes" id="UP000515126"/>
    </source>
</evidence>
<dbReference type="PROSITE" id="PS50030">
    <property type="entry name" value="UBA"/>
    <property type="match status" value="1"/>
</dbReference>
<dbReference type="Gene3D" id="3.30.200.20">
    <property type="entry name" value="Phosphorylase Kinase, domain 1"/>
    <property type="match status" value="1"/>
</dbReference>
<keyword evidence="3" id="KW-0808">Transferase</keyword>
<feature type="domain" description="UBA" evidence="13">
    <location>
        <begin position="292"/>
        <end position="332"/>
    </location>
</feature>
<sequence>MYSDSEDESSEPSIVLSEFDEKVFTRQYTVLKTLSQHGTTEVRLCSHRLTGVPVAVKALKRQRWCEPMVPEVEIMKMLSHPNIVSLLQVIETEQNIYLIMEVVQGTQLLNRVREARCLKEDEARSIFVQLLSAIGYCHGEGVVHRDLKPDNVIVDEHGNVKIIDFGLGARFMPGQKLERLCGAFQFIPPEIFLGLPYDGPKVDIWALGVLLYYMVTGIFPFVGSTLSEIRKKVLQGRYEIPYNLSKDLRSMIGLLLATNARLRPTAQDLLSHPWLQEGEKTVTFHSNGDTSFPDPDIMAAMKNIGFHVQDIRESLKHRKFDETMATYYLLRSEACQDDGNYVQTKLMNPGMSPFPSATDSDAFSLSPRRRASEPSFKVSASPTEQHRLRQTGGTNAPVPPKKTPTMGRGQKRAMTAPCICLLRNTYIDIEDNSFCTNSQAEKTSSDPEKSETSTSCPLTPRGWRKWKKRIGACIQTLCCCMLPQKKMSEECVSPKVRGHQKMAGSTRNGSAFS</sequence>
<keyword evidence="4" id="KW-0547">Nucleotide-binding</keyword>
<dbReference type="Gene3D" id="1.10.510.10">
    <property type="entry name" value="Transferase(Phosphotransferase) domain 1"/>
    <property type="match status" value="1"/>
</dbReference>
<comment type="catalytic activity">
    <reaction evidence="9">
        <text>L-threonyl-[protein] + ATP = O-phospho-L-threonyl-[protein] + ADP + H(+)</text>
        <dbReference type="Rhea" id="RHEA:46608"/>
        <dbReference type="Rhea" id="RHEA-COMP:11060"/>
        <dbReference type="Rhea" id="RHEA-COMP:11605"/>
        <dbReference type="ChEBI" id="CHEBI:15378"/>
        <dbReference type="ChEBI" id="CHEBI:30013"/>
        <dbReference type="ChEBI" id="CHEBI:30616"/>
        <dbReference type="ChEBI" id="CHEBI:61977"/>
        <dbReference type="ChEBI" id="CHEBI:456216"/>
        <dbReference type="EC" id="2.7.11.1"/>
    </reaction>
</comment>
<dbReference type="SMART" id="SM00220">
    <property type="entry name" value="S_TKc"/>
    <property type="match status" value="1"/>
</dbReference>
<dbReference type="FunFam" id="1.10.8.10:FF:000005">
    <property type="entry name" value="Non-specific serine/threonine protein kinase"/>
    <property type="match status" value="1"/>
</dbReference>
<dbReference type="InterPro" id="IPR015940">
    <property type="entry name" value="UBA"/>
</dbReference>
<keyword evidence="5 15" id="KW-0418">Kinase</keyword>